<dbReference type="PANTHER" id="PTHR38436">
    <property type="entry name" value="POLYKETIDE CYCLASE SNOAL-LIKE DOMAIN"/>
    <property type="match status" value="1"/>
</dbReference>
<dbReference type="Gene3D" id="3.10.450.50">
    <property type="match status" value="2"/>
</dbReference>
<reference evidence="1" key="1">
    <citation type="submission" date="2021-12" db="EMBL/GenBank/DDBJ databases">
        <authorList>
            <person name="Rodrigo-Torres L."/>
            <person name="Arahal R. D."/>
            <person name="Lucena T."/>
        </authorList>
    </citation>
    <scope>NUCLEOTIDE SEQUENCE</scope>
    <source>
        <strain evidence="1">CECT 8226</strain>
    </source>
</reference>
<dbReference type="InterPro" id="IPR009959">
    <property type="entry name" value="Cyclase_SnoaL-like"/>
</dbReference>
<dbReference type="PANTHER" id="PTHR38436:SF1">
    <property type="entry name" value="ESTER CYCLASE"/>
    <property type="match status" value="1"/>
</dbReference>
<proteinExistence type="predicted"/>
<dbReference type="InterPro" id="IPR032710">
    <property type="entry name" value="NTF2-like_dom_sf"/>
</dbReference>
<keyword evidence="2" id="KW-1185">Reference proteome</keyword>
<evidence type="ECO:0000313" key="2">
    <source>
        <dbReference type="Proteomes" id="UP000838160"/>
    </source>
</evidence>
<protein>
    <recommendedName>
        <fullName evidence="3">Polyketide cyclase</fullName>
    </recommendedName>
</protein>
<name>A0ABM8ZP63_9VIBR</name>
<accession>A0ABM8ZP63</accession>
<dbReference type="SUPFAM" id="SSF54427">
    <property type="entry name" value="NTF2-like"/>
    <property type="match status" value="2"/>
</dbReference>
<dbReference type="EMBL" id="CAKLCM010000003">
    <property type="protein sequence ID" value="CAH0530137.1"/>
    <property type="molecule type" value="Genomic_DNA"/>
</dbReference>
<evidence type="ECO:0008006" key="3">
    <source>
        <dbReference type="Google" id="ProtNLM"/>
    </source>
</evidence>
<evidence type="ECO:0000313" key="1">
    <source>
        <dbReference type="EMBL" id="CAH0530137.1"/>
    </source>
</evidence>
<sequence length="349" mass="39479">MLASTAQRESIMSKYQEAKRIVREYFDAMENATHENVAEVLKAHASDDYLWRGVYPFREQEGTQAVADVFWAPMMKSMTRMQRRQDIFIGGNNEVNPDEVWVMSMGHFMGLFDAEYLGMRPTGKIMNIRYAEFNCVVDGKITKTGLFLDLLGMMDQAGCYPLPPSTGKHFVYPGPRNHDGLLFEDADPEEGVATLALVNKMVDDLSALNDSGAMGCPPEVLAKSWSKDMIWYGPCGIGASYTIPRYQQQHQLPFRNNLKDKKFNGHVCRFAEGNFSCFFGWPNLSNTPTGGFLGMTGGEVRANMQVVDVYYRNGDKLSENWVLIDLPYWLQQQGLDVFERTSSIMNPTL</sequence>
<organism evidence="1 2">
    <name type="scientific">Vibrio hippocampi</name>
    <dbReference type="NCBI Taxonomy" id="654686"/>
    <lineage>
        <taxon>Bacteria</taxon>
        <taxon>Pseudomonadati</taxon>
        <taxon>Pseudomonadota</taxon>
        <taxon>Gammaproteobacteria</taxon>
        <taxon>Vibrionales</taxon>
        <taxon>Vibrionaceae</taxon>
        <taxon>Vibrio</taxon>
    </lineage>
</organism>
<gene>
    <name evidence="1" type="ORF">VHP8226_03852</name>
</gene>
<dbReference type="Proteomes" id="UP000838160">
    <property type="component" value="Unassembled WGS sequence"/>
</dbReference>
<comment type="caution">
    <text evidence="1">The sequence shown here is derived from an EMBL/GenBank/DDBJ whole genome shotgun (WGS) entry which is preliminary data.</text>
</comment>